<feature type="compositionally biased region" description="Low complexity" evidence="1">
    <location>
        <begin position="108"/>
        <end position="138"/>
    </location>
</feature>
<reference evidence="3 4" key="1">
    <citation type="submission" date="2014-09" db="EMBL/GenBank/DDBJ databases">
        <authorList>
            <person name="Magalhaes I.L.F."/>
            <person name="Oliveira U."/>
            <person name="Santos F.R."/>
            <person name="Vidigal T.H.D.A."/>
            <person name="Brescovit A.D."/>
            <person name="Santos A.J."/>
        </authorList>
    </citation>
    <scope>NUCLEOTIDE SEQUENCE [LARGE SCALE GENOMIC DNA]</scope>
</reference>
<dbReference type="EMBL" id="CCYA01000265">
    <property type="protein sequence ID" value="CEH17581.1"/>
    <property type="molecule type" value="Genomic_DNA"/>
</dbReference>
<organism evidence="3 4">
    <name type="scientific">Ceraceosorus bombacis</name>
    <dbReference type="NCBI Taxonomy" id="401625"/>
    <lineage>
        <taxon>Eukaryota</taxon>
        <taxon>Fungi</taxon>
        <taxon>Dikarya</taxon>
        <taxon>Basidiomycota</taxon>
        <taxon>Ustilaginomycotina</taxon>
        <taxon>Exobasidiomycetes</taxon>
        <taxon>Ceraceosorales</taxon>
        <taxon>Ceraceosoraceae</taxon>
        <taxon>Ceraceosorus</taxon>
    </lineage>
</organism>
<sequence length="167" mass="16197">MKVTVACVALTALICSVSAAPNPRPTALAVRQDSSSASTVAPITSTYDPSQGINGNGCSGNGNVLLCCPDGYRNNVINGETTCVASGGSFTNVEGGLTQIFGSDDVDSQSSSTSTRSSSSPSPSSSSSSSSSASPTPSGKNGNGGATIKSSASVIAIGVVLVGAALV</sequence>
<keyword evidence="4" id="KW-1185">Reference proteome</keyword>
<keyword evidence="2" id="KW-0732">Signal</keyword>
<dbReference type="AlphaFoldDB" id="A0A0P1BLI5"/>
<accession>A0A0P1BLI5</accession>
<dbReference type="OrthoDB" id="10623146at2759"/>
<protein>
    <recommendedName>
        <fullName evidence="5">Hydrophobin</fullName>
    </recommendedName>
</protein>
<dbReference type="Proteomes" id="UP000054845">
    <property type="component" value="Unassembled WGS sequence"/>
</dbReference>
<evidence type="ECO:0000313" key="4">
    <source>
        <dbReference type="Proteomes" id="UP000054845"/>
    </source>
</evidence>
<feature type="chain" id="PRO_5006059674" description="Hydrophobin" evidence="2">
    <location>
        <begin position="20"/>
        <end position="167"/>
    </location>
</feature>
<evidence type="ECO:0000256" key="1">
    <source>
        <dbReference type="SAM" id="MobiDB-lite"/>
    </source>
</evidence>
<proteinExistence type="predicted"/>
<evidence type="ECO:0008006" key="5">
    <source>
        <dbReference type="Google" id="ProtNLM"/>
    </source>
</evidence>
<name>A0A0P1BLI5_9BASI</name>
<evidence type="ECO:0000256" key="2">
    <source>
        <dbReference type="SAM" id="SignalP"/>
    </source>
</evidence>
<feature type="signal peptide" evidence="2">
    <location>
        <begin position="1"/>
        <end position="19"/>
    </location>
</feature>
<evidence type="ECO:0000313" key="3">
    <source>
        <dbReference type="EMBL" id="CEH17581.1"/>
    </source>
</evidence>
<feature type="region of interest" description="Disordered" evidence="1">
    <location>
        <begin position="101"/>
        <end position="145"/>
    </location>
</feature>